<reference evidence="1 2" key="1">
    <citation type="submission" date="2023-03" db="EMBL/GenBank/DDBJ databases">
        <title>Bacterial isolates from washroom surfaces on a university campus.</title>
        <authorList>
            <person name="Holman D.B."/>
            <person name="Gzyl K.E."/>
            <person name="Taheri A.E."/>
        </authorList>
    </citation>
    <scope>NUCLEOTIDE SEQUENCE [LARGE SCALE GENOMIC DNA]</scope>
    <source>
        <strain evidence="1 2">RD01</strain>
    </source>
</reference>
<proteinExistence type="predicted"/>
<evidence type="ECO:0008006" key="3">
    <source>
        <dbReference type="Google" id="ProtNLM"/>
    </source>
</evidence>
<accession>A0ABT6IZF8</accession>
<name>A0ABT6IZF8_9STAP</name>
<keyword evidence="2" id="KW-1185">Reference proteome</keyword>
<evidence type="ECO:0000313" key="1">
    <source>
        <dbReference type="EMBL" id="MDH5157841.1"/>
    </source>
</evidence>
<protein>
    <recommendedName>
        <fullName evidence="3">Cell division protein ZapA</fullName>
    </recommendedName>
</protein>
<dbReference type="Proteomes" id="UP001159200">
    <property type="component" value="Unassembled WGS sequence"/>
</dbReference>
<evidence type="ECO:0000313" key="2">
    <source>
        <dbReference type="Proteomes" id="UP001159200"/>
    </source>
</evidence>
<dbReference type="RefSeq" id="WP_107524189.1">
    <property type="nucleotide sequence ID" value="NZ_JAROYJ010000007.1"/>
</dbReference>
<comment type="caution">
    <text evidence="1">The sequence shown here is derived from an EMBL/GenBank/DDBJ whole genome shotgun (WGS) entry which is preliminary data.</text>
</comment>
<sequence>MVREEKVTKGKVLVELAHYGAKAKAFRASIDLIVRKMDLITDKDSKEYSELSEVANLIWAMHDAAKKTEAEANEKLDEILEQEKKALSADQSKDNA</sequence>
<gene>
    <name evidence="1" type="ORF">P5X59_05830</name>
</gene>
<dbReference type="EMBL" id="JAROYR010000006">
    <property type="protein sequence ID" value="MDH5157841.1"/>
    <property type="molecule type" value="Genomic_DNA"/>
</dbReference>
<organism evidence="1 2">
    <name type="scientific">Staphylococcus cohnii</name>
    <dbReference type="NCBI Taxonomy" id="29382"/>
    <lineage>
        <taxon>Bacteria</taxon>
        <taxon>Bacillati</taxon>
        <taxon>Bacillota</taxon>
        <taxon>Bacilli</taxon>
        <taxon>Bacillales</taxon>
        <taxon>Staphylococcaceae</taxon>
        <taxon>Staphylococcus</taxon>
        <taxon>Staphylococcus cohnii species complex</taxon>
    </lineage>
</organism>